<protein>
    <submittedName>
        <fullName evidence="3">Uncharacterized protein</fullName>
    </submittedName>
</protein>
<evidence type="ECO:0000313" key="3">
    <source>
        <dbReference type="EMBL" id="KAJ7103274.1"/>
    </source>
</evidence>
<name>A0AAD6UJB2_9AGAR</name>
<feature type="compositionally biased region" description="Low complexity" evidence="1">
    <location>
        <begin position="71"/>
        <end position="88"/>
    </location>
</feature>
<keyword evidence="2" id="KW-0472">Membrane</keyword>
<feature type="compositionally biased region" description="Polar residues" evidence="1">
    <location>
        <begin position="99"/>
        <end position="111"/>
    </location>
</feature>
<proteinExistence type="predicted"/>
<feature type="compositionally biased region" description="Low complexity" evidence="1">
    <location>
        <begin position="232"/>
        <end position="249"/>
    </location>
</feature>
<feature type="region of interest" description="Disordered" evidence="1">
    <location>
        <begin position="157"/>
        <end position="249"/>
    </location>
</feature>
<evidence type="ECO:0000256" key="2">
    <source>
        <dbReference type="SAM" id="Phobius"/>
    </source>
</evidence>
<feature type="region of interest" description="Disordered" evidence="1">
    <location>
        <begin position="300"/>
        <end position="358"/>
    </location>
</feature>
<feature type="compositionally biased region" description="Low complexity" evidence="1">
    <location>
        <begin position="167"/>
        <end position="183"/>
    </location>
</feature>
<feature type="transmembrane region" description="Helical" evidence="2">
    <location>
        <begin position="12"/>
        <end position="34"/>
    </location>
</feature>
<evidence type="ECO:0000256" key="1">
    <source>
        <dbReference type="SAM" id="MobiDB-lite"/>
    </source>
</evidence>
<gene>
    <name evidence="3" type="ORF">B0H15DRAFT_942752</name>
</gene>
<organism evidence="3 4">
    <name type="scientific">Mycena belliarum</name>
    <dbReference type="NCBI Taxonomy" id="1033014"/>
    <lineage>
        <taxon>Eukaryota</taxon>
        <taxon>Fungi</taxon>
        <taxon>Dikarya</taxon>
        <taxon>Basidiomycota</taxon>
        <taxon>Agaricomycotina</taxon>
        <taxon>Agaricomycetes</taxon>
        <taxon>Agaricomycetidae</taxon>
        <taxon>Agaricales</taxon>
        <taxon>Marasmiineae</taxon>
        <taxon>Mycenaceae</taxon>
        <taxon>Mycena</taxon>
    </lineage>
</organism>
<feature type="compositionally biased region" description="Low complexity" evidence="1">
    <location>
        <begin position="128"/>
        <end position="140"/>
    </location>
</feature>
<comment type="caution">
    <text evidence="3">The sequence shown here is derived from an EMBL/GenBank/DDBJ whole genome shotgun (WGS) entry which is preliminary data.</text>
</comment>
<feature type="region of interest" description="Disordered" evidence="1">
    <location>
        <begin position="49"/>
        <end position="140"/>
    </location>
</feature>
<sequence>MSSSERSIFVTLAAHGLGYVGFSVSIIAWLWLALVPPKPELTEPVSIDKKARRRSAPAVLPAQARKRESLSPVPAVSASTPSPTANSPRTRRVYFVDSPLSSPSRSTNQIERTPHDSLDFLNKPLNGSPVSEISPTSSSSTLVHTYSAISPQTLETCRESAIESDSSKSSSRASLSLPRLSPKASERPRPLHGTSDSDVAPTTGPAADTRRKSSIGFVPPWAFRRGSGPRNPASASAAPPSATPVSATPVPAQSYFARKTARRVSTPVPRTQPYAYPYFAQPPVEDEALAAQLRSLPQFGAEGLSRGPIASDSEESPLRGRNRKSNKQAQAALGLGRPVRPPQRSASESWAAGKDPRF</sequence>
<dbReference type="EMBL" id="JARJCN010000002">
    <property type="protein sequence ID" value="KAJ7103274.1"/>
    <property type="molecule type" value="Genomic_DNA"/>
</dbReference>
<dbReference type="AlphaFoldDB" id="A0AAD6UJB2"/>
<accession>A0AAD6UJB2</accession>
<keyword evidence="2" id="KW-0812">Transmembrane</keyword>
<evidence type="ECO:0000313" key="4">
    <source>
        <dbReference type="Proteomes" id="UP001222325"/>
    </source>
</evidence>
<keyword evidence="4" id="KW-1185">Reference proteome</keyword>
<reference evidence="3" key="1">
    <citation type="submission" date="2023-03" db="EMBL/GenBank/DDBJ databases">
        <title>Massive genome expansion in bonnet fungi (Mycena s.s.) driven by repeated elements and novel gene families across ecological guilds.</title>
        <authorList>
            <consortium name="Lawrence Berkeley National Laboratory"/>
            <person name="Harder C.B."/>
            <person name="Miyauchi S."/>
            <person name="Viragh M."/>
            <person name="Kuo A."/>
            <person name="Thoen E."/>
            <person name="Andreopoulos B."/>
            <person name="Lu D."/>
            <person name="Skrede I."/>
            <person name="Drula E."/>
            <person name="Henrissat B."/>
            <person name="Morin E."/>
            <person name="Kohler A."/>
            <person name="Barry K."/>
            <person name="LaButti K."/>
            <person name="Morin E."/>
            <person name="Salamov A."/>
            <person name="Lipzen A."/>
            <person name="Mereny Z."/>
            <person name="Hegedus B."/>
            <person name="Baldrian P."/>
            <person name="Stursova M."/>
            <person name="Weitz H."/>
            <person name="Taylor A."/>
            <person name="Grigoriev I.V."/>
            <person name="Nagy L.G."/>
            <person name="Martin F."/>
            <person name="Kauserud H."/>
        </authorList>
    </citation>
    <scope>NUCLEOTIDE SEQUENCE</scope>
    <source>
        <strain evidence="3">CBHHK173m</strain>
    </source>
</reference>
<dbReference type="Proteomes" id="UP001222325">
    <property type="component" value="Unassembled WGS sequence"/>
</dbReference>
<keyword evidence="2" id="KW-1133">Transmembrane helix</keyword>